<reference evidence="1" key="1">
    <citation type="journal article" date="2014" name="Front. Microbiol.">
        <title>High frequency of phylogenetically diverse reductive dehalogenase-homologous genes in deep subseafloor sedimentary metagenomes.</title>
        <authorList>
            <person name="Kawai M."/>
            <person name="Futagami T."/>
            <person name="Toyoda A."/>
            <person name="Takaki Y."/>
            <person name="Nishi S."/>
            <person name="Hori S."/>
            <person name="Arai W."/>
            <person name="Tsubouchi T."/>
            <person name="Morono Y."/>
            <person name="Uchiyama I."/>
            <person name="Ito T."/>
            <person name="Fujiyama A."/>
            <person name="Inagaki F."/>
            <person name="Takami H."/>
        </authorList>
    </citation>
    <scope>NUCLEOTIDE SEQUENCE</scope>
    <source>
        <strain evidence="1">Expedition CK06-06</strain>
    </source>
</reference>
<dbReference type="AlphaFoldDB" id="X1F301"/>
<feature type="non-terminal residue" evidence="1">
    <location>
        <position position="1"/>
    </location>
</feature>
<name>X1F301_9ZZZZ</name>
<accession>X1F301</accession>
<organism evidence="1">
    <name type="scientific">marine sediment metagenome</name>
    <dbReference type="NCBI Taxonomy" id="412755"/>
    <lineage>
        <taxon>unclassified sequences</taxon>
        <taxon>metagenomes</taxon>
        <taxon>ecological metagenomes</taxon>
    </lineage>
</organism>
<dbReference type="EMBL" id="BARU01013653">
    <property type="protein sequence ID" value="GAH39322.1"/>
    <property type="molecule type" value="Genomic_DNA"/>
</dbReference>
<proteinExistence type="predicted"/>
<comment type="caution">
    <text evidence="1">The sequence shown here is derived from an EMBL/GenBank/DDBJ whole genome shotgun (WGS) entry which is preliminary data.</text>
</comment>
<sequence length="34" mass="3648">YFNGSDWVTGGSGNGNNASPYVAIAYQPRQETLL</sequence>
<gene>
    <name evidence="1" type="ORF">S03H2_24533</name>
</gene>
<protein>
    <submittedName>
        <fullName evidence="1">Uncharacterized protein</fullName>
    </submittedName>
</protein>
<evidence type="ECO:0000313" key="1">
    <source>
        <dbReference type="EMBL" id="GAH39322.1"/>
    </source>
</evidence>